<feature type="compositionally biased region" description="Polar residues" evidence="1">
    <location>
        <begin position="286"/>
        <end position="312"/>
    </location>
</feature>
<evidence type="ECO:0000259" key="2">
    <source>
        <dbReference type="PROSITE" id="PS50053"/>
    </source>
</evidence>
<dbReference type="AlphaFoldDB" id="A0A9N8DDD0"/>
<feature type="region of interest" description="Disordered" evidence="1">
    <location>
        <begin position="213"/>
        <end position="315"/>
    </location>
</feature>
<name>A0A9N8DDD0_9STRA</name>
<feature type="compositionally biased region" description="Low complexity" evidence="1">
    <location>
        <begin position="227"/>
        <end position="257"/>
    </location>
</feature>
<dbReference type="Gene3D" id="3.10.20.90">
    <property type="entry name" value="Phosphatidylinositol 3-kinase Catalytic Subunit, Chain A, domain 1"/>
    <property type="match status" value="1"/>
</dbReference>
<evidence type="ECO:0000256" key="1">
    <source>
        <dbReference type="SAM" id="MobiDB-lite"/>
    </source>
</evidence>
<keyword evidence="4" id="KW-1185">Reference proteome</keyword>
<organism evidence="3 4">
    <name type="scientific">Seminavis robusta</name>
    <dbReference type="NCBI Taxonomy" id="568900"/>
    <lineage>
        <taxon>Eukaryota</taxon>
        <taxon>Sar</taxon>
        <taxon>Stramenopiles</taxon>
        <taxon>Ochrophyta</taxon>
        <taxon>Bacillariophyta</taxon>
        <taxon>Bacillariophyceae</taxon>
        <taxon>Bacillariophycidae</taxon>
        <taxon>Naviculales</taxon>
        <taxon>Naviculaceae</taxon>
        <taxon>Seminavis</taxon>
    </lineage>
</organism>
<accession>A0A9N8DDD0</accession>
<dbReference type="InterPro" id="IPR022617">
    <property type="entry name" value="Rad60/SUMO-like_dom"/>
</dbReference>
<dbReference type="PROSITE" id="PS50053">
    <property type="entry name" value="UBIQUITIN_2"/>
    <property type="match status" value="1"/>
</dbReference>
<evidence type="ECO:0000313" key="4">
    <source>
        <dbReference type="Proteomes" id="UP001153069"/>
    </source>
</evidence>
<feature type="domain" description="Ubiquitin-like" evidence="2">
    <location>
        <begin position="314"/>
        <end position="390"/>
    </location>
</feature>
<sequence length="390" mass="44264">MAAVASMNGEGGLWLPDSRGATKEEKIEKWWEVNRKHDPPLTRGATPLVERCMRVHGMSEMFAKRVLKGYRQFMELKSVMNDWQGQKLSPPIPISQMWEQHLIDNLNYTDDCFLLFGRVIGHDPDAVLDIRSTRDRINTTKIAFQARYGDDLDPEVWIYGLEEVDRVIIDEPQGGGGIGVGGHLGRGRLPVAGIALSAVQGMRDTLRDEPIQTPHQTHHHHQPPPMQQMHHQQQHMHQQQQHIQQQQQMQQQPMQQQTLSPRGRSLVVSSEDDESPIMDRQGRTKMASTQGPASPRNRASSKTPPKSPTGNDPITIFLRDQSTGEETYFSLRYRSTLRIVFTVFAERKGLSQDSLKFSFNGQSLTGYETPYSLGLEDRARIDVSIGSRRN</sequence>
<dbReference type="Pfam" id="PF11976">
    <property type="entry name" value="Rad60-SLD"/>
    <property type="match status" value="1"/>
</dbReference>
<protein>
    <submittedName>
        <fullName evidence="3">Ubiquitin-2 like Rad60 SUMO-like</fullName>
    </submittedName>
</protein>
<dbReference type="EMBL" id="CAICTM010000022">
    <property type="protein sequence ID" value="CAB9497599.1"/>
    <property type="molecule type" value="Genomic_DNA"/>
</dbReference>
<dbReference type="InterPro" id="IPR000626">
    <property type="entry name" value="Ubiquitin-like_dom"/>
</dbReference>
<dbReference type="OrthoDB" id="37564at2759"/>
<dbReference type="SUPFAM" id="SSF54236">
    <property type="entry name" value="Ubiquitin-like"/>
    <property type="match status" value="1"/>
</dbReference>
<reference evidence="3" key="1">
    <citation type="submission" date="2020-06" db="EMBL/GenBank/DDBJ databases">
        <authorList>
            <consortium name="Plant Systems Biology data submission"/>
        </authorList>
    </citation>
    <scope>NUCLEOTIDE SEQUENCE</scope>
    <source>
        <strain evidence="3">D6</strain>
    </source>
</reference>
<dbReference type="CDD" id="cd01763">
    <property type="entry name" value="Ubl_SUMO_like"/>
    <property type="match status" value="1"/>
</dbReference>
<evidence type="ECO:0000313" key="3">
    <source>
        <dbReference type="EMBL" id="CAB9497599.1"/>
    </source>
</evidence>
<dbReference type="Proteomes" id="UP001153069">
    <property type="component" value="Unassembled WGS sequence"/>
</dbReference>
<comment type="caution">
    <text evidence="3">The sequence shown here is derived from an EMBL/GenBank/DDBJ whole genome shotgun (WGS) entry which is preliminary data.</text>
</comment>
<dbReference type="InterPro" id="IPR029071">
    <property type="entry name" value="Ubiquitin-like_domsf"/>
</dbReference>
<gene>
    <name evidence="3" type="ORF">SEMRO_22_G015430.1</name>
</gene>
<proteinExistence type="predicted"/>